<evidence type="ECO:0000313" key="3">
    <source>
        <dbReference type="RefSeq" id="XP_014519754.1"/>
    </source>
</evidence>
<name>A0A1S3VNU9_VIGRR</name>
<dbReference type="Proteomes" id="UP000087766">
    <property type="component" value="Chromosome 11"/>
</dbReference>
<reference evidence="3" key="2">
    <citation type="submission" date="2025-08" db="UniProtKB">
        <authorList>
            <consortium name="RefSeq"/>
        </authorList>
    </citation>
    <scope>IDENTIFICATION</scope>
    <source>
        <tissue evidence="3">Leaf</tissue>
    </source>
</reference>
<sequence length="196" mass="21834">MVLQMADRSTKKPYCVVEDVVAQIDKLKFPVDFVVTEMGEDFDTRGPSSLHLGPITRQMARQLQQELNKPTPEDLKIPLILGRPFMKTAKVLINVDDGVLVLKDQDEEVIFNVFNDEQSVQVKKTSPKVVEEDPLVISPKAAKPDKGGKNCFFSQASGGARPSGAAAMEEDDDDDEDEDEDEEEDEDDEDFDDSRG</sequence>
<dbReference type="PANTHER" id="PTHR33067:SF35">
    <property type="entry name" value="ASPARTIC PEPTIDASE DDI1-TYPE DOMAIN-CONTAINING PROTEIN"/>
    <property type="match status" value="1"/>
</dbReference>
<keyword evidence="2" id="KW-1185">Reference proteome</keyword>
<accession>A0A1S3VNU9</accession>
<evidence type="ECO:0000256" key="1">
    <source>
        <dbReference type="SAM" id="MobiDB-lite"/>
    </source>
</evidence>
<feature type="region of interest" description="Disordered" evidence="1">
    <location>
        <begin position="139"/>
        <end position="196"/>
    </location>
</feature>
<dbReference type="OrthoDB" id="1744168at2759"/>
<dbReference type="KEGG" id="vra:106776800"/>
<evidence type="ECO:0000313" key="2">
    <source>
        <dbReference type="Proteomes" id="UP000087766"/>
    </source>
</evidence>
<gene>
    <name evidence="3" type="primary">LOC106776800</name>
</gene>
<dbReference type="AlphaFoldDB" id="A0A1S3VNU9"/>
<organism evidence="2 3">
    <name type="scientific">Vigna radiata var. radiata</name>
    <name type="common">Mung bean</name>
    <name type="synonym">Phaseolus aureus</name>
    <dbReference type="NCBI Taxonomy" id="3916"/>
    <lineage>
        <taxon>Eukaryota</taxon>
        <taxon>Viridiplantae</taxon>
        <taxon>Streptophyta</taxon>
        <taxon>Embryophyta</taxon>
        <taxon>Tracheophyta</taxon>
        <taxon>Spermatophyta</taxon>
        <taxon>Magnoliopsida</taxon>
        <taxon>eudicotyledons</taxon>
        <taxon>Gunneridae</taxon>
        <taxon>Pentapetalae</taxon>
        <taxon>rosids</taxon>
        <taxon>fabids</taxon>
        <taxon>Fabales</taxon>
        <taxon>Fabaceae</taxon>
        <taxon>Papilionoideae</taxon>
        <taxon>50 kb inversion clade</taxon>
        <taxon>NPAAA clade</taxon>
        <taxon>indigoferoid/millettioid clade</taxon>
        <taxon>Phaseoleae</taxon>
        <taxon>Vigna</taxon>
    </lineage>
</organism>
<dbReference type="GeneID" id="106776800"/>
<dbReference type="Gene3D" id="2.40.70.10">
    <property type="entry name" value="Acid Proteases"/>
    <property type="match status" value="1"/>
</dbReference>
<dbReference type="RefSeq" id="XP_014519754.1">
    <property type="nucleotide sequence ID" value="XM_014664268.1"/>
</dbReference>
<feature type="compositionally biased region" description="Low complexity" evidence="1">
    <location>
        <begin position="154"/>
        <end position="167"/>
    </location>
</feature>
<protein>
    <submittedName>
        <fullName evidence="3">Histone chaperone ASF1-like</fullName>
    </submittedName>
</protein>
<dbReference type="InterPro" id="IPR021109">
    <property type="entry name" value="Peptidase_aspartic_dom_sf"/>
</dbReference>
<proteinExistence type="predicted"/>
<reference evidence="2" key="1">
    <citation type="journal article" date="2014" name="Nat. Commun.">
        <title>Genome sequence of mungbean and insights into evolution within Vigna species.</title>
        <authorList>
            <person name="Kang Y.J."/>
            <person name="Kim S.K."/>
            <person name="Kim M.Y."/>
            <person name="Lestari P."/>
            <person name="Kim K.H."/>
            <person name="Ha B.K."/>
            <person name="Jun T.H."/>
            <person name="Hwang W.J."/>
            <person name="Lee T."/>
            <person name="Lee J."/>
            <person name="Shim S."/>
            <person name="Yoon M.Y."/>
            <person name="Jang Y.E."/>
            <person name="Han K.S."/>
            <person name="Taeprayoon P."/>
            <person name="Yoon N."/>
            <person name="Somta P."/>
            <person name="Tanya P."/>
            <person name="Kim K.S."/>
            <person name="Gwag J.G."/>
            <person name="Moon J.K."/>
            <person name="Lee Y.H."/>
            <person name="Park B.S."/>
            <person name="Bombarely A."/>
            <person name="Doyle J.J."/>
            <person name="Jackson S.A."/>
            <person name="Schafleitner R."/>
            <person name="Srinives P."/>
            <person name="Varshney R.K."/>
            <person name="Lee S.H."/>
        </authorList>
    </citation>
    <scope>NUCLEOTIDE SEQUENCE [LARGE SCALE GENOMIC DNA]</scope>
    <source>
        <strain evidence="2">cv. VC1973A</strain>
    </source>
</reference>
<feature type="compositionally biased region" description="Acidic residues" evidence="1">
    <location>
        <begin position="168"/>
        <end position="196"/>
    </location>
</feature>
<dbReference type="PANTHER" id="PTHR33067">
    <property type="entry name" value="RNA-DIRECTED DNA POLYMERASE-RELATED"/>
    <property type="match status" value="1"/>
</dbReference>